<reference evidence="1 2" key="1">
    <citation type="submission" date="2010-08" db="EMBL/GenBank/DDBJ databases">
        <authorList>
            <person name="Weinstock G."/>
            <person name="Sodergren E."/>
            <person name="Clifton S."/>
            <person name="Fulton L."/>
            <person name="Fulton B."/>
            <person name="Courtney L."/>
            <person name="Fronick C."/>
            <person name="Harrison M."/>
            <person name="Strong C."/>
            <person name="Farmer C."/>
            <person name="Delahaunty K."/>
            <person name="Markovic C."/>
            <person name="Hall O."/>
            <person name="Minx P."/>
            <person name="Tomlinson C."/>
            <person name="Mitreva M."/>
            <person name="Hou S."/>
            <person name="Chen J."/>
            <person name="Wollam A."/>
            <person name="Pepin K.H."/>
            <person name="Johnson M."/>
            <person name="Bhonagiri V."/>
            <person name="Zhang X."/>
            <person name="Suruliraj S."/>
            <person name="Warren W."/>
            <person name="Chinwalla A."/>
            <person name="Mardis E.R."/>
            <person name="Wilson R.K."/>
        </authorList>
    </citation>
    <scope>NUCLEOTIDE SEQUENCE [LARGE SCALE GENOMIC DNA]</scope>
    <source>
        <strain evidence="1 2">KLE1255</strain>
    </source>
</reference>
<gene>
    <name evidence="1" type="ORF">HMPREF9436_00919</name>
</gene>
<dbReference type="AlphaFoldDB" id="E2ZGY1"/>
<sequence length="47" mass="5306">MPGFEPGILVYSTTFFRFIKPCGSKKLRPGSYPCRSLCCFFRSDPAP</sequence>
<name>E2ZGY1_9FIRM</name>
<accession>E2ZGY1</accession>
<dbReference type="EMBL" id="AECU01000083">
    <property type="protein sequence ID" value="EFQ07574.1"/>
    <property type="molecule type" value="Genomic_DNA"/>
</dbReference>
<evidence type="ECO:0000313" key="2">
    <source>
        <dbReference type="Proteomes" id="UP000006028"/>
    </source>
</evidence>
<organism evidence="1 2">
    <name type="scientific">Faecalibacterium cf. prausnitzii KLE1255</name>
    <dbReference type="NCBI Taxonomy" id="748224"/>
    <lineage>
        <taxon>Bacteria</taxon>
        <taxon>Bacillati</taxon>
        <taxon>Bacillota</taxon>
        <taxon>Clostridia</taxon>
        <taxon>Eubacteriales</taxon>
        <taxon>Oscillospiraceae</taxon>
        <taxon>Faecalibacterium</taxon>
    </lineage>
</organism>
<protein>
    <submittedName>
        <fullName evidence="1">Uncharacterized protein</fullName>
    </submittedName>
</protein>
<proteinExistence type="predicted"/>
<evidence type="ECO:0000313" key="1">
    <source>
        <dbReference type="EMBL" id="EFQ07574.1"/>
    </source>
</evidence>
<comment type="caution">
    <text evidence="1">The sequence shown here is derived from an EMBL/GenBank/DDBJ whole genome shotgun (WGS) entry which is preliminary data.</text>
</comment>
<dbReference type="BioCyc" id="FCF748224-HMP:GTSS-738-MONOMER"/>
<dbReference type="Proteomes" id="UP000006028">
    <property type="component" value="Unassembled WGS sequence"/>
</dbReference>
<dbReference type="HOGENOM" id="CLU_3168285_0_0_9"/>